<dbReference type="PANTHER" id="PTHR45856:SF11">
    <property type="entry name" value="FUNGAL LIPASE-LIKE DOMAIN-CONTAINING PROTEIN"/>
    <property type="match status" value="1"/>
</dbReference>
<keyword evidence="4" id="KW-1185">Reference proteome</keyword>
<dbReference type="InterPro" id="IPR051218">
    <property type="entry name" value="Sec_MonoDiacylglyc_Lipase"/>
</dbReference>
<accession>A0ABQ6PFQ9</accession>
<sequence>MFKAKFFKIISLLVIMSSAYAIEKSSPTPNISTLKLAAAAAEASYVSANTSNLEYDAINYVTKKGYEYIIVNGDSNNDLTASKKNNTLKTVSNYDYASHREKYENFKAVWDINDLGEIEDKNSESNGITGYQVLLAKNHNTNEAIISFRGSSNINNWIVDAAVIPSYFLPAIKEKVTAHTGFQYYLVEVINNQEFKEWYKNNINKDTKILISGHSLGGAVAILFNAYLISEKGLNPDNISMVTYAAPAPGQYNFAEYYKDKIKNFVWVANVIDPVGYITQPFDYYHFSIPYFIITVKESWMSHSMDNYYSYIMELDS</sequence>
<gene>
    <name evidence="3" type="ORF">fsci_12280</name>
</gene>
<dbReference type="EMBL" id="BTHG01000004">
    <property type="protein sequence ID" value="GMN89742.1"/>
    <property type="molecule type" value="Genomic_DNA"/>
</dbReference>
<protein>
    <recommendedName>
        <fullName evidence="2">Fungal lipase-type domain-containing protein</fullName>
    </recommendedName>
</protein>
<reference evidence="3 4" key="1">
    <citation type="journal article" date="2024" name="Dis. Aquat. Organ.">
        <title>Francisella sciaenopsi sp. nov. isolated from diseased red drum Sciaenops ocellatus in Florida, USA.</title>
        <authorList>
            <person name="Kawahara M."/>
            <person name="Cody T.T."/>
            <person name="Yanong R.P.E."/>
            <person name="Henderson E."/>
            <person name="Yazdi Z."/>
            <person name="Soto E."/>
        </authorList>
    </citation>
    <scope>NUCLEOTIDE SEQUENCE [LARGE SCALE GENOMIC DNA]</scope>
    <source>
        <strain evidence="3 4">R22-20-7</strain>
    </source>
</reference>
<evidence type="ECO:0000313" key="4">
    <source>
        <dbReference type="Proteomes" id="UP001628164"/>
    </source>
</evidence>
<feature type="chain" id="PRO_5046738789" description="Fungal lipase-type domain-containing protein" evidence="1">
    <location>
        <begin position="22"/>
        <end position="317"/>
    </location>
</feature>
<comment type="caution">
    <text evidence="3">The sequence shown here is derived from an EMBL/GenBank/DDBJ whole genome shotgun (WGS) entry which is preliminary data.</text>
</comment>
<dbReference type="RefSeq" id="WP_407877507.1">
    <property type="nucleotide sequence ID" value="NZ_BTHG01000004.1"/>
</dbReference>
<dbReference type="PANTHER" id="PTHR45856">
    <property type="entry name" value="ALPHA/BETA-HYDROLASES SUPERFAMILY PROTEIN"/>
    <property type="match status" value="1"/>
</dbReference>
<evidence type="ECO:0000256" key="1">
    <source>
        <dbReference type="SAM" id="SignalP"/>
    </source>
</evidence>
<dbReference type="Gene3D" id="3.40.50.1820">
    <property type="entry name" value="alpha/beta hydrolase"/>
    <property type="match status" value="1"/>
</dbReference>
<dbReference type="CDD" id="cd00519">
    <property type="entry name" value="Lipase_3"/>
    <property type="match status" value="1"/>
</dbReference>
<evidence type="ECO:0000259" key="2">
    <source>
        <dbReference type="Pfam" id="PF01764"/>
    </source>
</evidence>
<feature type="signal peptide" evidence="1">
    <location>
        <begin position="1"/>
        <end position="21"/>
    </location>
</feature>
<dbReference type="InterPro" id="IPR029058">
    <property type="entry name" value="AB_hydrolase_fold"/>
</dbReference>
<organism evidence="3 4">
    <name type="scientific">Francisella sciaenopsi</name>
    <dbReference type="NCBI Taxonomy" id="3055034"/>
    <lineage>
        <taxon>Bacteria</taxon>
        <taxon>Pseudomonadati</taxon>
        <taxon>Pseudomonadota</taxon>
        <taxon>Gammaproteobacteria</taxon>
        <taxon>Thiotrichales</taxon>
        <taxon>Francisellaceae</taxon>
        <taxon>Francisella</taxon>
    </lineage>
</organism>
<keyword evidence="1" id="KW-0732">Signal</keyword>
<feature type="domain" description="Fungal lipase-type" evidence="2">
    <location>
        <begin position="145"/>
        <end position="276"/>
    </location>
</feature>
<dbReference type="InterPro" id="IPR002921">
    <property type="entry name" value="Fungal_lipase-type"/>
</dbReference>
<proteinExistence type="predicted"/>
<dbReference type="SUPFAM" id="SSF53474">
    <property type="entry name" value="alpha/beta-Hydrolases"/>
    <property type="match status" value="1"/>
</dbReference>
<name>A0ABQ6PFQ9_9GAMM</name>
<dbReference type="Pfam" id="PF01764">
    <property type="entry name" value="Lipase_3"/>
    <property type="match status" value="1"/>
</dbReference>
<evidence type="ECO:0000313" key="3">
    <source>
        <dbReference type="EMBL" id="GMN89742.1"/>
    </source>
</evidence>
<dbReference type="Proteomes" id="UP001628164">
    <property type="component" value="Unassembled WGS sequence"/>
</dbReference>